<keyword evidence="1" id="KW-0732">Signal</keyword>
<name>A0A378BZ53_KLEPO</name>
<accession>A0A378BZ53</accession>
<evidence type="ECO:0000313" key="2">
    <source>
        <dbReference type="EMBL" id="STV56203.1"/>
    </source>
</evidence>
<dbReference type="EMBL" id="UGLZ01000005">
    <property type="protein sequence ID" value="STV56203.1"/>
    <property type="molecule type" value="Genomic_DNA"/>
</dbReference>
<dbReference type="AlphaFoldDB" id="A0A378BZ53"/>
<keyword evidence="3" id="KW-1185">Reference proteome</keyword>
<feature type="chain" id="PRO_5016690314" evidence="1">
    <location>
        <begin position="23"/>
        <end position="138"/>
    </location>
</feature>
<evidence type="ECO:0000256" key="1">
    <source>
        <dbReference type="SAM" id="SignalP"/>
    </source>
</evidence>
<organism evidence="2 3">
    <name type="scientific">Klebsiella pneumoniae subsp. ozaenae</name>
    <dbReference type="NCBI Taxonomy" id="574"/>
    <lineage>
        <taxon>Bacteria</taxon>
        <taxon>Pseudomonadati</taxon>
        <taxon>Pseudomonadota</taxon>
        <taxon>Gammaproteobacteria</taxon>
        <taxon>Enterobacterales</taxon>
        <taxon>Enterobacteriaceae</taxon>
        <taxon>Klebsiella/Raoultella group</taxon>
        <taxon>Klebsiella</taxon>
        <taxon>Klebsiella pneumoniae complex</taxon>
    </lineage>
</organism>
<reference evidence="2 3" key="1">
    <citation type="submission" date="2018-06" db="EMBL/GenBank/DDBJ databases">
        <authorList>
            <consortium name="Pathogen Informatics"/>
            <person name="Doyle S."/>
        </authorList>
    </citation>
    <scope>NUCLEOTIDE SEQUENCE [LARGE SCALE GENOMIC DNA]</scope>
    <source>
        <strain evidence="2 3">NCTC5050</strain>
    </source>
</reference>
<gene>
    <name evidence="2" type="primary">stbD_1</name>
    <name evidence="2" type="ORF">NCTC5050_06315</name>
</gene>
<protein>
    <submittedName>
        <fullName evidence="2">Putative fimbriae usher</fullName>
    </submittedName>
</protein>
<feature type="signal peptide" evidence="1">
    <location>
        <begin position="1"/>
        <end position="22"/>
    </location>
</feature>
<proteinExistence type="predicted"/>
<dbReference type="Proteomes" id="UP000255382">
    <property type="component" value="Unassembled WGS sequence"/>
</dbReference>
<sequence>MCHLRRTLLFAAGLLFSTAPWANCVKVTDNSFLSEAAIKAGYTARYWRGAYDDNIGHLGLPSVISVSANNKFQPSGTVLASAVANFLTAGVQTPYSAKQVLYRCDLKDAGQLYELYSTNADNPFVGGRRAKEVEGALL</sequence>
<evidence type="ECO:0000313" key="3">
    <source>
        <dbReference type="Proteomes" id="UP000255382"/>
    </source>
</evidence>